<keyword evidence="1" id="KW-0378">Hydrolase</keyword>
<dbReference type="GO" id="GO:0005789">
    <property type="term" value="C:endoplasmic reticulum membrane"/>
    <property type="evidence" value="ECO:0007669"/>
    <property type="project" value="TreeGrafter"/>
</dbReference>
<dbReference type="Proteomes" id="UP001161247">
    <property type="component" value="Chromosome 6"/>
</dbReference>
<evidence type="ECO:0000313" key="3">
    <source>
        <dbReference type="Proteomes" id="UP001161247"/>
    </source>
</evidence>
<dbReference type="SUPFAM" id="SSF48317">
    <property type="entry name" value="Acid phosphatase/Vanadium-dependent haloperoxidase"/>
    <property type="match status" value="1"/>
</dbReference>
<dbReference type="AlphaFoldDB" id="A0AAV1DVF1"/>
<dbReference type="EMBL" id="OX459123">
    <property type="protein sequence ID" value="CAI9110819.1"/>
    <property type="molecule type" value="Genomic_DNA"/>
</dbReference>
<keyword evidence="3" id="KW-1185">Reference proteome</keyword>
<dbReference type="PANTHER" id="PTHR11247">
    <property type="entry name" value="PALMITOYL-PROTEIN THIOESTERASE/DOLICHYLDIPHOSPHATASE 1"/>
    <property type="match status" value="1"/>
</dbReference>
<proteinExistence type="predicted"/>
<dbReference type="GO" id="GO:0047874">
    <property type="term" value="F:dolichyldiphosphatase activity"/>
    <property type="evidence" value="ECO:0007669"/>
    <property type="project" value="TreeGrafter"/>
</dbReference>
<evidence type="ECO:0000313" key="2">
    <source>
        <dbReference type="EMBL" id="CAI9110819.1"/>
    </source>
</evidence>
<gene>
    <name evidence="2" type="ORF">OLC1_LOCUS18381</name>
</gene>
<organism evidence="2 3">
    <name type="scientific">Oldenlandia corymbosa var. corymbosa</name>
    <dbReference type="NCBI Taxonomy" id="529605"/>
    <lineage>
        <taxon>Eukaryota</taxon>
        <taxon>Viridiplantae</taxon>
        <taxon>Streptophyta</taxon>
        <taxon>Embryophyta</taxon>
        <taxon>Tracheophyta</taxon>
        <taxon>Spermatophyta</taxon>
        <taxon>Magnoliopsida</taxon>
        <taxon>eudicotyledons</taxon>
        <taxon>Gunneridae</taxon>
        <taxon>Pentapetalae</taxon>
        <taxon>asterids</taxon>
        <taxon>lamiids</taxon>
        <taxon>Gentianales</taxon>
        <taxon>Rubiaceae</taxon>
        <taxon>Rubioideae</taxon>
        <taxon>Spermacoceae</taxon>
        <taxon>Hedyotis-Oldenlandia complex</taxon>
        <taxon>Oldenlandia</taxon>
    </lineage>
</organism>
<dbReference type="PANTHER" id="PTHR11247:SF40">
    <property type="entry name" value="LIPID PHOSPHATE PHOSPHATASE EPSILON 1, CHLOROPLASTIC"/>
    <property type="match status" value="1"/>
</dbReference>
<sequence>MYFAAALLIRPNTIATHVLTQRKPRPKRVLLTGPTLVWNHCQFSGPYFSKDKVFRCPTKMAEPIRIRAGNGGDDEGGIRAIEQEPLVNGSSSDSAFKGLEAILNNLSKWVVAVLFGLLILWRHDAEALWGATGSVINAGLSTALKRVFNQERPVANLRSDPGMPSSHAQSIFYITTYAVLSMIQWWGLNGFTTTIGGFVFIVDLASSLTETSYNQPSSRGCVVGNGLLCVVVLVLGSHCAKGICIQRVGSDPSDFGWSSILRDICVICYSVLDNGTTDCVYI</sequence>
<dbReference type="GO" id="GO:0008610">
    <property type="term" value="P:lipid biosynthetic process"/>
    <property type="evidence" value="ECO:0007669"/>
    <property type="project" value="TreeGrafter"/>
</dbReference>
<name>A0AAV1DVF1_OLDCO</name>
<dbReference type="GO" id="GO:0006487">
    <property type="term" value="P:protein N-linked glycosylation"/>
    <property type="evidence" value="ECO:0007669"/>
    <property type="project" value="TreeGrafter"/>
</dbReference>
<reference evidence="2" key="1">
    <citation type="submission" date="2023-03" db="EMBL/GenBank/DDBJ databases">
        <authorList>
            <person name="Julca I."/>
        </authorList>
    </citation>
    <scope>NUCLEOTIDE SEQUENCE</scope>
</reference>
<dbReference type="InterPro" id="IPR036938">
    <property type="entry name" value="PAP2/HPO_sf"/>
</dbReference>
<protein>
    <submittedName>
        <fullName evidence="2">OLC1v1010909C3</fullName>
    </submittedName>
</protein>
<accession>A0AAV1DVF1</accession>
<evidence type="ECO:0000256" key="1">
    <source>
        <dbReference type="ARBA" id="ARBA00022801"/>
    </source>
</evidence>